<dbReference type="Proteomes" id="UP000533900">
    <property type="component" value="Unassembled WGS sequence"/>
</dbReference>
<sequence length="1086" mass="122923">MKNRLSPLLILMFSLMPLYLLAQELEDYAPKAPEAMVMDKFVDIPPGSYTGVAGYSVPLYTIQVDGYSIPITINYHGMGIKVNEVASSVGLGWSLSVGGISLSREVVGEDDQATTQLDIDVTNFHPQHGQADYLDAANMARVGRATFQTTISELQPDYYSYRLLNNSGKFIMDNDGVGQTIPKDDIKIIDGTTLIDNQGIKYLFGFQHENLSVTGSEGSMSGTKIPSYRLDQIIFPSGKIVDFAYINSTHSYISGHNESRQVLEGLPSGDCTAIVDNVSRIVYNMDEKLLSQITYDNAEINFNYATQERQDIGGKKLNNITVNSSIGGAIKTIRDYIINTSYWVSSGPPATDIYIPPTDPLYDGLVKRLRLDSLEETLSGKTYSFDYYDYLGQELPYRLSKDTDFWGKYNSKNNKEYIHQYTYNDINGDLRVEEGADKSPDINYAQIASLKTVHLPTGGSQEFEYELDDYKLDAIENQFYKDSLYIPVTPSTVFNQSFALNMPSNYWDGFDYKLEFYWQYNNTSSPNLPNPPYYSIELTDQNGAEVQTLYHNMAVDLDPLSQNKTYYLNFVRMGNPIQGEIWAKISWYQNNDIYLANKKAGNLRTSSITLRDSDNSIALKRDFSYVRPSEPQFSSGVFRDFPKYLITESPGGNNGTYCTYKNYSNNYEVNTSTFKGKSVVYEYVKEEFVNPDDPLENHHTLQQFSLPSFQGQPQPNALPKPPLVDYSYTGGLLLNSQAVSSNNEKLSETINVYSFDDHFNADSYNSQLGGVPSNAVSSGVVISQKSKYLQGGMQTFSFNWNYYFIPSTWVKLLESTTKTYFDNNVVEQKVMYDYDDDSSNDYKHIKHVFETTHTSLGDEIRTEFTYPQDLSEPHSFDLSIANRVADPLVTSSQKKINGSWENISEQKTIYEDWGNGIIEPKTIQTAKDTETLKNRIEFYDYDAFGNPLELSRTDGMDICYIYGYDKTLPVAKIENATYSQISSYVSNIQIHSNSDDDRTIDIVNSNGSKTYIGEEGDLREVLDNLRNSLPNAMVSTYTYDPLIGVTSMTDPKGYTVYYEYDSSGRLLRVKDEDGKVMSENAYHYKQ</sequence>
<evidence type="ECO:0000313" key="3">
    <source>
        <dbReference type="Proteomes" id="UP000533900"/>
    </source>
</evidence>
<dbReference type="AlphaFoldDB" id="A0A842IS53"/>
<dbReference type="InterPro" id="IPR031325">
    <property type="entry name" value="RHS_repeat"/>
</dbReference>
<keyword evidence="3" id="KW-1185">Reference proteome</keyword>
<comment type="caution">
    <text evidence="2">The sequence shown here is derived from an EMBL/GenBank/DDBJ whole genome shotgun (WGS) entry which is preliminary data.</text>
</comment>
<feature type="signal peptide" evidence="1">
    <location>
        <begin position="1"/>
        <end position="22"/>
    </location>
</feature>
<feature type="chain" id="PRO_5032866653" evidence="1">
    <location>
        <begin position="23"/>
        <end position="1086"/>
    </location>
</feature>
<proteinExistence type="predicted"/>
<dbReference type="Gene3D" id="2.180.10.10">
    <property type="entry name" value="RHS repeat-associated core"/>
    <property type="match status" value="1"/>
</dbReference>
<gene>
    <name evidence="2" type="ORF">H7F21_05925</name>
</gene>
<dbReference type="RefSeq" id="WP_185788283.1">
    <property type="nucleotide sequence ID" value="NZ_JACLCP010000001.1"/>
</dbReference>
<protein>
    <submittedName>
        <fullName evidence="2">RHS repeat protein</fullName>
    </submittedName>
</protein>
<keyword evidence="1" id="KW-0732">Signal</keyword>
<evidence type="ECO:0000313" key="2">
    <source>
        <dbReference type="EMBL" id="MBC2844624.1"/>
    </source>
</evidence>
<dbReference type="Pfam" id="PF05593">
    <property type="entry name" value="RHS_repeat"/>
    <property type="match status" value="1"/>
</dbReference>
<reference evidence="2" key="1">
    <citation type="submission" date="2020-08" db="EMBL/GenBank/DDBJ databases">
        <title>Winogradskyella ouciana sp. nov., isolated from the hadal seawater of the Mariana Trench.</title>
        <authorList>
            <person name="He X."/>
        </authorList>
    </citation>
    <scope>NUCLEOTIDE SEQUENCE [LARGE SCALE GENOMIC DNA]</scope>
    <source>
        <strain evidence="2">KCTC 52348</strain>
    </source>
</reference>
<evidence type="ECO:0000256" key="1">
    <source>
        <dbReference type="SAM" id="SignalP"/>
    </source>
</evidence>
<organism evidence="2 3">
    <name type="scientific">Winogradskyella flava</name>
    <dbReference type="NCBI Taxonomy" id="1884876"/>
    <lineage>
        <taxon>Bacteria</taxon>
        <taxon>Pseudomonadati</taxon>
        <taxon>Bacteroidota</taxon>
        <taxon>Flavobacteriia</taxon>
        <taxon>Flavobacteriales</taxon>
        <taxon>Flavobacteriaceae</taxon>
        <taxon>Winogradskyella</taxon>
    </lineage>
</organism>
<accession>A0A842IS53</accession>
<name>A0A842IS53_9FLAO</name>
<dbReference type="EMBL" id="JACLCP010000001">
    <property type="protein sequence ID" value="MBC2844624.1"/>
    <property type="molecule type" value="Genomic_DNA"/>
</dbReference>